<evidence type="ECO:0000313" key="2">
    <source>
        <dbReference type="EMBL" id="PAV56227.1"/>
    </source>
</evidence>
<protein>
    <submittedName>
        <fullName evidence="2">Uncharacterized protein</fullName>
    </submittedName>
</protein>
<comment type="caution">
    <text evidence="2">The sequence shown here is derived from an EMBL/GenBank/DDBJ whole genome shotgun (WGS) entry which is preliminary data.</text>
</comment>
<sequence length="123" mass="13714">MPIFRDDLNDLIFELIKMTGENGNESTTNQNQNLSSTSNLTTNKDKENRLPPSGTLKSTHNSNGTSKPRSSEDVPPASFPRRASEPVHRRKSVDTTASDGKRMSQAKIDKFQLNELHDASRDD</sequence>
<feature type="compositionally biased region" description="Basic and acidic residues" evidence="1">
    <location>
        <begin position="99"/>
        <end position="123"/>
    </location>
</feature>
<reference evidence="2 3" key="1">
    <citation type="journal article" date="2017" name="Curr. Biol.">
        <title>Genome architecture and evolution of a unichromosomal asexual nematode.</title>
        <authorList>
            <person name="Fradin H."/>
            <person name="Zegar C."/>
            <person name="Gutwein M."/>
            <person name="Lucas J."/>
            <person name="Kovtun M."/>
            <person name="Corcoran D."/>
            <person name="Baugh L.R."/>
            <person name="Kiontke K."/>
            <person name="Gunsalus K."/>
            <person name="Fitch D.H."/>
            <person name="Piano F."/>
        </authorList>
    </citation>
    <scope>NUCLEOTIDE SEQUENCE [LARGE SCALE GENOMIC DNA]</scope>
    <source>
        <strain evidence="2">PF1309</strain>
    </source>
</reference>
<organism evidence="2 3">
    <name type="scientific">Diploscapter pachys</name>
    <dbReference type="NCBI Taxonomy" id="2018661"/>
    <lineage>
        <taxon>Eukaryota</taxon>
        <taxon>Metazoa</taxon>
        <taxon>Ecdysozoa</taxon>
        <taxon>Nematoda</taxon>
        <taxon>Chromadorea</taxon>
        <taxon>Rhabditida</taxon>
        <taxon>Rhabditina</taxon>
        <taxon>Rhabditomorpha</taxon>
        <taxon>Rhabditoidea</taxon>
        <taxon>Rhabditidae</taxon>
        <taxon>Diploscapter</taxon>
    </lineage>
</organism>
<keyword evidence="3" id="KW-1185">Reference proteome</keyword>
<evidence type="ECO:0000313" key="3">
    <source>
        <dbReference type="Proteomes" id="UP000218231"/>
    </source>
</evidence>
<feature type="compositionally biased region" description="Polar residues" evidence="1">
    <location>
        <begin position="55"/>
        <end position="68"/>
    </location>
</feature>
<evidence type="ECO:0000256" key="1">
    <source>
        <dbReference type="SAM" id="MobiDB-lite"/>
    </source>
</evidence>
<name>A0A2A2J3K3_9BILA</name>
<proteinExistence type="predicted"/>
<dbReference type="Proteomes" id="UP000218231">
    <property type="component" value="Unassembled WGS sequence"/>
</dbReference>
<accession>A0A2A2J3K3</accession>
<dbReference type="EMBL" id="LIAE01010710">
    <property type="protein sequence ID" value="PAV56227.1"/>
    <property type="molecule type" value="Genomic_DNA"/>
</dbReference>
<feature type="region of interest" description="Disordered" evidence="1">
    <location>
        <begin position="21"/>
        <end position="123"/>
    </location>
</feature>
<dbReference type="AlphaFoldDB" id="A0A2A2J3K3"/>
<feature type="compositionally biased region" description="Low complexity" evidence="1">
    <location>
        <begin position="26"/>
        <end position="42"/>
    </location>
</feature>
<gene>
    <name evidence="2" type="ORF">WR25_15678</name>
</gene>